<dbReference type="Proteomes" id="UP000789375">
    <property type="component" value="Unassembled WGS sequence"/>
</dbReference>
<feature type="non-terminal residue" evidence="1">
    <location>
        <position position="1"/>
    </location>
</feature>
<protein>
    <submittedName>
        <fullName evidence="1">9161_t:CDS:1</fullName>
    </submittedName>
</protein>
<proteinExistence type="predicted"/>
<feature type="non-terminal residue" evidence="1">
    <location>
        <position position="118"/>
    </location>
</feature>
<dbReference type="EMBL" id="CAJVPP010012620">
    <property type="protein sequence ID" value="CAG8718273.1"/>
    <property type="molecule type" value="Genomic_DNA"/>
</dbReference>
<gene>
    <name evidence="1" type="ORF">FMOSSE_LOCUS14802</name>
</gene>
<evidence type="ECO:0000313" key="2">
    <source>
        <dbReference type="Proteomes" id="UP000789375"/>
    </source>
</evidence>
<comment type="caution">
    <text evidence="1">The sequence shown here is derived from an EMBL/GenBank/DDBJ whole genome shotgun (WGS) entry which is preliminary data.</text>
</comment>
<evidence type="ECO:0000313" key="1">
    <source>
        <dbReference type="EMBL" id="CAG8718273.1"/>
    </source>
</evidence>
<accession>A0A9N9I339</accession>
<sequence>PRTQQIIKKKFRPACQPKDWIEESNLKPLYLHFLKHHTRTNIQWYKVFLIEINKQHALLKAAGCFNVTPYPLDDQLCEFWTRVENWKKDLETMQMLYEKGLLYVNLTSKKSELCVSNS</sequence>
<dbReference type="AlphaFoldDB" id="A0A9N9I339"/>
<keyword evidence="2" id="KW-1185">Reference proteome</keyword>
<organism evidence="1 2">
    <name type="scientific">Funneliformis mosseae</name>
    <name type="common">Endomycorrhizal fungus</name>
    <name type="synonym">Glomus mosseae</name>
    <dbReference type="NCBI Taxonomy" id="27381"/>
    <lineage>
        <taxon>Eukaryota</taxon>
        <taxon>Fungi</taxon>
        <taxon>Fungi incertae sedis</taxon>
        <taxon>Mucoromycota</taxon>
        <taxon>Glomeromycotina</taxon>
        <taxon>Glomeromycetes</taxon>
        <taxon>Glomerales</taxon>
        <taxon>Glomeraceae</taxon>
        <taxon>Funneliformis</taxon>
    </lineage>
</organism>
<reference evidence="1" key="1">
    <citation type="submission" date="2021-06" db="EMBL/GenBank/DDBJ databases">
        <authorList>
            <person name="Kallberg Y."/>
            <person name="Tangrot J."/>
            <person name="Rosling A."/>
        </authorList>
    </citation>
    <scope>NUCLEOTIDE SEQUENCE</scope>
    <source>
        <strain evidence="1">87-6 pot B 2015</strain>
    </source>
</reference>
<name>A0A9N9I339_FUNMO</name>